<dbReference type="InterPro" id="IPR056526">
    <property type="entry name" value="TRASH_HVO_1752"/>
</dbReference>
<proteinExistence type="predicted"/>
<evidence type="ECO:0000256" key="3">
    <source>
        <dbReference type="ARBA" id="ARBA00023163"/>
    </source>
</evidence>
<comment type="caution">
    <text evidence="5">The sequence shown here is derived from an EMBL/GenBank/DDBJ whole genome shotgun (WGS) entry which is preliminary data.</text>
</comment>
<evidence type="ECO:0000256" key="2">
    <source>
        <dbReference type="ARBA" id="ARBA00023125"/>
    </source>
</evidence>
<dbReference type="InterPro" id="IPR011991">
    <property type="entry name" value="ArsR-like_HTH"/>
</dbReference>
<dbReference type="GO" id="GO:0003677">
    <property type="term" value="F:DNA binding"/>
    <property type="evidence" value="ECO:0007669"/>
    <property type="project" value="UniProtKB-KW"/>
</dbReference>
<dbReference type="RefSeq" id="WP_256413149.1">
    <property type="nucleotide sequence ID" value="NZ_JANHDM010000017.1"/>
</dbReference>
<dbReference type="InterPro" id="IPR011017">
    <property type="entry name" value="TRASH_dom"/>
</dbReference>
<dbReference type="Proteomes" id="UP001596118">
    <property type="component" value="Unassembled WGS sequence"/>
</dbReference>
<reference evidence="5 6" key="1">
    <citation type="journal article" date="2019" name="Int. J. Syst. Evol. Microbiol.">
        <title>The Global Catalogue of Microorganisms (GCM) 10K type strain sequencing project: providing services to taxonomists for standard genome sequencing and annotation.</title>
        <authorList>
            <consortium name="The Broad Institute Genomics Platform"/>
            <consortium name="The Broad Institute Genome Sequencing Center for Infectious Disease"/>
            <person name="Wu L."/>
            <person name="Ma J."/>
        </authorList>
    </citation>
    <scope>NUCLEOTIDE SEQUENCE [LARGE SCALE GENOMIC DNA]</scope>
    <source>
        <strain evidence="5 6">CGMCC 1.12124</strain>
    </source>
</reference>
<keyword evidence="1" id="KW-0805">Transcription regulation</keyword>
<dbReference type="PRINTS" id="PR00033">
    <property type="entry name" value="HTHASNC"/>
</dbReference>
<feature type="domain" description="HTH asnC-type" evidence="4">
    <location>
        <begin position="4"/>
        <end position="67"/>
    </location>
</feature>
<dbReference type="Pfam" id="PF13404">
    <property type="entry name" value="HTH_AsnC-type"/>
    <property type="match status" value="1"/>
</dbReference>
<protein>
    <submittedName>
        <fullName evidence="5">AsnC family transcriptional regulator</fullName>
    </submittedName>
</protein>
<dbReference type="InterPro" id="IPR019888">
    <property type="entry name" value="Tscrpt_reg_AsnC-like"/>
</dbReference>
<keyword evidence="6" id="KW-1185">Reference proteome</keyword>
<keyword evidence="3" id="KW-0804">Transcription</keyword>
<sequence length="207" mass="22527">MRDLDETDLEILRLLLSNARRPYSDIADAVGLSAPAVSDRVARLRETGVINRFTLDVDRSQLRGGIQVLITLDVGDASVASIREHLLNESAVEHAFTTAEADLILYARVPDNDVAGWLADTLEDGRVDDGMDVDDAIDDLEVTLLAGADWSPDLGGTEFALSCAQCGNTVDSEGTATRVDGDLYQFCCPSCESRFVEKYDRLREGAE</sequence>
<dbReference type="CDD" id="cd00090">
    <property type="entry name" value="HTH_ARSR"/>
    <property type="match status" value="1"/>
</dbReference>
<dbReference type="AlphaFoldDB" id="A0ABD5R3D1"/>
<dbReference type="InterPro" id="IPR019885">
    <property type="entry name" value="Tscrpt_reg_HTH_AsnC-type_CS"/>
</dbReference>
<evidence type="ECO:0000313" key="6">
    <source>
        <dbReference type="Proteomes" id="UP001596118"/>
    </source>
</evidence>
<dbReference type="PROSITE" id="PS50956">
    <property type="entry name" value="HTH_ASNC_2"/>
    <property type="match status" value="1"/>
</dbReference>
<dbReference type="InterPro" id="IPR050684">
    <property type="entry name" value="HTH-Siroheme_Decarb"/>
</dbReference>
<keyword evidence="2" id="KW-0238">DNA-binding</keyword>
<dbReference type="SUPFAM" id="SSF46785">
    <property type="entry name" value="Winged helix' DNA-binding domain"/>
    <property type="match status" value="1"/>
</dbReference>
<dbReference type="InterPro" id="IPR036390">
    <property type="entry name" value="WH_DNA-bd_sf"/>
</dbReference>
<dbReference type="InterPro" id="IPR036388">
    <property type="entry name" value="WH-like_DNA-bd_sf"/>
</dbReference>
<dbReference type="PANTHER" id="PTHR43413:SF4">
    <property type="entry name" value="HTH-TYPE TRANSCRIPTIONAL REGULATOR LYSM"/>
    <property type="match status" value="1"/>
</dbReference>
<dbReference type="PANTHER" id="PTHR43413">
    <property type="entry name" value="TRANSCRIPTIONAL REGULATOR, ASNC FAMILY"/>
    <property type="match status" value="1"/>
</dbReference>
<evidence type="ECO:0000256" key="1">
    <source>
        <dbReference type="ARBA" id="ARBA00023015"/>
    </source>
</evidence>
<dbReference type="Pfam" id="PF24273">
    <property type="entry name" value="TRASH_HVO_1752_C"/>
    <property type="match status" value="1"/>
</dbReference>
<gene>
    <name evidence="5" type="ORF">ACFPM1_11300</name>
</gene>
<evidence type="ECO:0000259" key="4">
    <source>
        <dbReference type="PROSITE" id="PS50956"/>
    </source>
</evidence>
<accession>A0ABD5R3D1</accession>
<name>A0ABD5R3D1_9EURY</name>
<evidence type="ECO:0000313" key="5">
    <source>
        <dbReference type="EMBL" id="MFC5279334.1"/>
    </source>
</evidence>
<dbReference type="SMART" id="SM00344">
    <property type="entry name" value="HTH_ASNC"/>
    <property type="match status" value="1"/>
</dbReference>
<dbReference type="PROSITE" id="PS00519">
    <property type="entry name" value="HTH_ASNC_1"/>
    <property type="match status" value="1"/>
</dbReference>
<organism evidence="5 6">
    <name type="scientific">Halorubrum rubrum</name>
    <dbReference type="NCBI Taxonomy" id="1126240"/>
    <lineage>
        <taxon>Archaea</taxon>
        <taxon>Methanobacteriati</taxon>
        <taxon>Methanobacteriota</taxon>
        <taxon>Stenosarchaea group</taxon>
        <taxon>Halobacteria</taxon>
        <taxon>Halobacteriales</taxon>
        <taxon>Haloferacaceae</taxon>
        <taxon>Halorubrum</taxon>
    </lineage>
</organism>
<dbReference type="EMBL" id="JBHSKY010000009">
    <property type="protein sequence ID" value="MFC5279334.1"/>
    <property type="molecule type" value="Genomic_DNA"/>
</dbReference>
<dbReference type="InterPro" id="IPR000485">
    <property type="entry name" value="AsnC-type_HTH_dom"/>
</dbReference>
<dbReference type="SMART" id="SM00746">
    <property type="entry name" value="TRASH"/>
    <property type="match status" value="1"/>
</dbReference>
<dbReference type="Gene3D" id="1.10.10.10">
    <property type="entry name" value="Winged helix-like DNA-binding domain superfamily/Winged helix DNA-binding domain"/>
    <property type="match status" value="1"/>
</dbReference>